<evidence type="ECO:0000313" key="3">
    <source>
        <dbReference type="Proteomes" id="UP000613974"/>
    </source>
</evidence>
<feature type="region of interest" description="Disordered" evidence="1">
    <location>
        <begin position="1"/>
        <end position="36"/>
    </location>
</feature>
<accession>A0ABQ3SMN8</accession>
<dbReference type="GeneID" id="95587683"/>
<name>A0ABQ3SMN8_9ACTN</name>
<evidence type="ECO:0000256" key="1">
    <source>
        <dbReference type="SAM" id="MobiDB-lite"/>
    </source>
</evidence>
<keyword evidence="3" id="KW-1185">Reference proteome</keyword>
<organism evidence="2 3">
    <name type="scientific">Streptomyces nojiriensis</name>
    <dbReference type="NCBI Taxonomy" id="66374"/>
    <lineage>
        <taxon>Bacteria</taxon>
        <taxon>Bacillati</taxon>
        <taxon>Actinomycetota</taxon>
        <taxon>Actinomycetes</taxon>
        <taxon>Kitasatosporales</taxon>
        <taxon>Streptomycetaceae</taxon>
        <taxon>Streptomyces</taxon>
    </lineage>
</organism>
<dbReference type="Proteomes" id="UP000613974">
    <property type="component" value="Unassembled WGS sequence"/>
</dbReference>
<evidence type="ECO:0000313" key="2">
    <source>
        <dbReference type="EMBL" id="GHI69400.1"/>
    </source>
</evidence>
<proteinExistence type="predicted"/>
<sequence>MTAAHRPLTTWVRDARPAAPHPGDTTPIPGQVRGNGGTRVSAPGPFWAAHGPVNEGDERADARSLDRFRTGWERGSLPLADGGHALALIEPATGEAVLELDELGEPLPADPATAEAVAAIERRWPAERLEPAERALLAAAHPGLRYSLLDRLAAEGRPEPDCFHVLPWERVDRLADEVTAALDASGPTEGDAPAHRPVRLRHYFAPAGSRFTAALEQLGSALRASDPRRRRVASTALCARLAGAATGRIPRPTRERLILLLDAVGRGDAFLSATAALAAERLAGAFAGPGGGSAGLGSADVVWHRLDYGRPASVRNEFAPAAAGGADSARDGVLRAAFTLTLTVQNDGRLYVGVSTPFDTATAALLAGGYDEVLLLPVHVTGAVEGSDLYVLLMPFDDRLSGDLKMTARARIEITADQAGPPLGLADLPFLDPEAVRRTLACQVRASDRRRWRALLDRLPAGHPVRRAREGA</sequence>
<comment type="caution">
    <text evidence="2">The sequence shown here is derived from an EMBL/GenBank/DDBJ whole genome shotgun (WGS) entry which is preliminary data.</text>
</comment>
<gene>
    <name evidence="2" type="ORF">Snoj_33180</name>
</gene>
<reference evidence="3" key="1">
    <citation type="submission" date="2023-07" db="EMBL/GenBank/DDBJ databases">
        <title>Whole genome shotgun sequence of Streptomyces nojiriensis NBRC 13794.</title>
        <authorList>
            <person name="Komaki H."/>
            <person name="Tamura T."/>
        </authorList>
    </citation>
    <scope>NUCLEOTIDE SEQUENCE [LARGE SCALE GENOMIC DNA]</scope>
    <source>
        <strain evidence="3">NBRC 13794</strain>
    </source>
</reference>
<dbReference type="RefSeq" id="WP_189747114.1">
    <property type="nucleotide sequence ID" value="NZ_BMRL01000025.1"/>
</dbReference>
<dbReference type="EMBL" id="BNEC01000005">
    <property type="protein sequence ID" value="GHI69400.1"/>
    <property type="molecule type" value="Genomic_DNA"/>
</dbReference>
<protein>
    <submittedName>
        <fullName evidence="2">Uncharacterized protein</fullName>
    </submittedName>
</protein>